<accession>A0A0D3KGC3</accession>
<evidence type="ECO:0000313" key="3">
    <source>
        <dbReference type="Proteomes" id="UP000013827"/>
    </source>
</evidence>
<evidence type="ECO:0000313" key="2">
    <source>
        <dbReference type="EnsemblProtists" id="EOD34808"/>
    </source>
</evidence>
<reference evidence="2" key="2">
    <citation type="submission" date="2024-10" db="UniProtKB">
        <authorList>
            <consortium name="EnsemblProtists"/>
        </authorList>
    </citation>
    <scope>IDENTIFICATION</scope>
</reference>
<dbReference type="PaxDb" id="2903-EOD34808"/>
<dbReference type="RefSeq" id="XP_005787237.1">
    <property type="nucleotide sequence ID" value="XM_005787180.1"/>
</dbReference>
<organism evidence="2 3">
    <name type="scientific">Emiliania huxleyi (strain CCMP1516)</name>
    <dbReference type="NCBI Taxonomy" id="280463"/>
    <lineage>
        <taxon>Eukaryota</taxon>
        <taxon>Haptista</taxon>
        <taxon>Haptophyta</taxon>
        <taxon>Prymnesiophyceae</taxon>
        <taxon>Isochrysidales</taxon>
        <taxon>Noelaerhabdaceae</taxon>
        <taxon>Emiliania</taxon>
    </lineage>
</organism>
<dbReference type="HOGENOM" id="CLU_2113587_0_0_1"/>
<evidence type="ECO:0008006" key="4">
    <source>
        <dbReference type="Google" id="ProtNLM"/>
    </source>
</evidence>
<protein>
    <recommendedName>
        <fullName evidence="4">WH2 domain-containing protein</fullName>
    </recommendedName>
</protein>
<reference evidence="3" key="1">
    <citation type="journal article" date="2013" name="Nature">
        <title>Pan genome of the phytoplankton Emiliania underpins its global distribution.</title>
        <authorList>
            <person name="Read B.A."/>
            <person name="Kegel J."/>
            <person name="Klute M.J."/>
            <person name="Kuo A."/>
            <person name="Lefebvre S.C."/>
            <person name="Maumus F."/>
            <person name="Mayer C."/>
            <person name="Miller J."/>
            <person name="Monier A."/>
            <person name="Salamov A."/>
            <person name="Young J."/>
            <person name="Aguilar M."/>
            <person name="Claverie J.M."/>
            <person name="Frickenhaus S."/>
            <person name="Gonzalez K."/>
            <person name="Herman E.K."/>
            <person name="Lin Y.C."/>
            <person name="Napier J."/>
            <person name="Ogata H."/>
            <person name="Sarno A.F."/>
            <person name="Shmutz J."/>
            <person name="Schroeder D."/>
            <person name="de Vargas C."/>
            <person name="Verret F."/>
            <person name="von Dassow P."/>
            <person name="Valentin K."/>
            <person name="Van de Peer Y."/>
            <person name="Wheeler G."/>
            <person name="Dacks J.B."/>
            <person name="Delwiche C.F."/>
            <person name="Dyhrman S.T."/>
            <person name="Glockner G."/>
            <person name="John U."/>
            <person name="Richards T."/>
            <person name="Worden A.Z."/>
            <person name="Zhang X."/>
            <person name="Grigoriev I.V."/>
            <person name="Allen A.E."/>
            <person name="Bidle K."/>
            <person name="Borodovsky M."/>
            <person name="Bowler C."/>
            <person name="Brownlee C."/>
            <person name="Cock J.M."/>
            <person name="Elias M."/>
            <person name="Gladyshev V.N."/>
            <person name="Groth M."/>
            <person name="Guda C."/>
            <person name="Hadaegh A."/>
            <person name="Iglesias-Rodriguez M.D."/>
            <person name="Jenkins J."/>
            <person name="Jones B.M."/>
            <person name="Lawson T."/>
            <person name="Leese F."/>
            <person name="Lindquist E."/>
            <person name="Lobanov A."/>
            <person name="Lomsadze A."/>
            <person name="Malik S.B."/>
            <person name="Marsh M.E."/>
            <person name="Mackinder L."/>
            <person name="Mock T."/>
            <person name="Mueller-Roeber B."/>
            <person name="Pagarete A."/>
            <person name="Parker M."/>
            <person name="Probert I."/>
            <person name="Quesneville H."/>
            <person name="Raines C."/>
            <person name="Rensing S.A."/>
            <person name="Riano-Pachon D.M."/>
            <person name="Richier S."/>
            <person name="Rokitta S."/>
            <person name="Shiraiwa Y."/>
            <person name="Soanes D.M."/>
            <person name="van der Giezen M."/>
            <person name="Wahlund T.M."/>
            <person name="Williams B."/>
            <person name="Wilson W."/>
            <person name="Wolfe G."/>
            <person name="Wurch L.L."/>
        </authorList>
    </citation>
    <scope>NUCLEOTIDE SEQUENCE</scope>
</reference>
<name>A0A0D3KGC3_EMIH1</name>
<dbReference type="Proteomes" id="UP000013827">
    <property type="component" value="Unassembled WGS sequence"/>
</dbReference>
<dbReference type="AlphaFoldDB" id="A0A0D3KGC3"/>
<dbReference type="EnsemblProtists" id="EOD34808">
    <property type="protein sequence ID" value="EOD34808"/>
    <property type="gene ID" value="EMIHUDRAFT_252747"/>
</dbReference>
<feature type="region of interest" description="Disordered" evidence="1">
    <location>
        <begin position="71"/>
        <end position="115"/>
    </location>
</feature>
<sequence>MGPTAVVRAPPLYPQVLKEGVLDDIAKGSGASLKSAGPAADRSAPLIAPDVEVKPSPMADLRKELAAVEASPALKHASADRSAPIIDGSVKVKPSPMPDLVEEIQKSPRSLNPRV</sequence>
<proteinExistence type="predicted"/>
<evidence type="ECO:0000256" key="1">
    <source>
        <dbReference type="SAM" id="MobiDB-lite"/>
    </source>
</evidence>
<dbReference type="GeneID" id="17280081"/>
<dbReference type="KEGG" id="ehx:EMIHUDRAFT_252747"/>
<keyword evidence="3" id="KW-1185">Reference proteome</keyword>